<reference evidence="1" key="1">
    <citation type="submission" date="2020-05" db="EMBL/GenBank/DDBJ databases">
        <title>Large-scale comparative analyses of tick genomes elucidate their genetic diversity and vector capacities.</title>
        <authorList>
            <person name="Jia N."/>
            <person name="Wang J."/>
            <person name="Shi W."/>
            <person name="Du L."/>
            <person name="Sun Y."/>
            <person name="Zhan W."/>
            <person name="Jiang J."/>
            <person name="Wang Q."/>
            <person name="Zhang B."/>
            <person name="Ji P."/>
            <person name="Sakyi L.B."/>
            <person name="Cui X."/>
            <person name="Yuan T."/>
            <person name="Jiang B."/>
            <person name="Yang W."/>
            <person name="Lam T.T.-Y."/>
            <person name="Chang Q."/>
            <person name="Ding S."/>
            <person name="Wang X."/>
            <person name="Zhu J."/>
            <person name="Ruan X."/>
            <person name="Zhao L."/>
            <person name="Wei J."/>
            <person name="Que T."/>
            <person name="Du C."/>
            <person name="Cheng J."/>
            <person name="Dai P."/>
            <person name="Han X."/>
            <person name="Huang E."/>
            <person name="Gao Y."/>
            <person name="Liu J."/>
            <person name="Shao H."/>
            <person name="Ye R."/>
            <person name="Li L."/>
            <person name="Wei W."/>
            <person name="Wang X."/>
            <person name="Wang C."/>
            <person name="Yang T."/>
            <person name="Huo Q."/>
            <person name="Li W."/>
            <person name="Guo W."/>
            <person name="Chen H."/>
            <person name="Zhou L."/>
            <person name="Ni X."/>
            <person name="Tian J."/>
            <person name="Zhou Y."/>
            <person name="Sheng Y."/>
            <person name="Liu T."/>
            <person name="Pan Y."/>
            <person name="Xia L."/>
            <person name="Li J."/>
            <person name="Zhao F."/>
            <person name="Cao W."/>
        </authorList>
    </citation>
    <scope>NUCLEOTIDE SEQUENCE</scope>
    <source>
        <strain evidence="1">Hyas-2018</strain>
    </source>
</reference>
<evidence type="ECO:0000313" key="1">
    <source>
        <dbReference type="EMBL" id="KAH6933148.1"/>
    </source>
</evidence>
<dbReference type="Proteomes" id="UP000821845">
    <property type="component" value="Chromosome 4"/>
</dbReference>
<protein>
    <submittedName>
        <fullName evidence="1">Uncharacterized protein</fullName>
    </submittedName>
</protein>
<name>A0ACB7SE56_HYAAI</name>
<keyword evidence="2" id="KW-1185">Reference proteome</keyword>
<dbReference type="EMBL" id="CM023484">
    <property type="protein sequence ID" value="KAH6933148.1"/>
    <property type="molecule type" value="Genomic_DNA"/>
</dbReference>
<proteinExistence type="predicted"/>
<comment type="caution">
    <text evidence="1">The sequence shown here is derived from an EMBL/GenBank/DDBJ whole genome shotgun (WGS) entry which is preliminary data.</text>
</comment>
<sequence>MGVTNPLPPRPIYPPPPPSHVAPPFVLSTFKGASSNFAPRHAHIARSNCARFRALRRNLRVERRRLLHARISCESSDDLSAVPCSTKVTIYNAATFQEIATLTNADVVDAIEWSPDSKLLMCVLLKPKLVQVWHPEDTSWKCRISEGSLGLISACWSPDSQHILTTADFQIRTTVWSLVEKAVLYLKQAKLPLSLQSFSQCGEHLAVVERRDAKDFVSIINCKTWTLEQLMLVETVAWGKLFDYVLPEVLTDNNMATRFPNIVFVLDIKKLVVAAVLVHLTPGLFTSRVASGIQDGKALLSTDKTRSYFVA</sequence>
<organism evidence="1 2">
    <name type="scientific">Hyalomma asiaticum</name>
    <name type="common">Tick</name>
    <dbReference type="NCBI Taxonomy" id="266040"/>
    <lineage>
        <taxon>Eukaryota</taxon>
        <taxon>Metazoa</taxon>
        <taxon>Ecdysozoa</taxon>
        <taxon>Arthropoda</taxon>
        <taxon>Chelicerata</taxon>
        <taxon>Arachnida</taxon>
        <taxon>Acari</taxon>
        <taxon>Parasitiformes</taxon>
        <taxon>Ixodida</taxon>
        <taxon>Ixodoidea</taxon>
        <taxon>Ixodidae</taxon>
        <taxon>Hyalomminae</taxon>
        <taxon>Hyalomma</taxon>
    </lineage>
</organism>
<evidence type="ECO:0000313" key="2">
    <source>
        <dbReference type="Proteomes" id="UP000821845"/>
    </source>
</evidence>
<accession>A0ACB7SE56</accession>
<gene>
    <name evidence="1" type="ORF">HPB50_012499</name>
</gene>